<comment type="caution">
    <text evidence="1">The sequence shown here is derived from an EMBL/GenBank/DDBJ whole genome shotgun (WGS) entry which is preliminary data.</text>
</comment>
<dbReference type="Proteomes" id="UP000033882">
    <property type="component" value="Unassembled WGS sequence"/>
</dbReference>
<reference evidence="1 2" key="1">
    <citation type="journal article" date="2015" name="Nature">
        <title>rRNA introns, odd ribosomes, and small enigmatic genomes across a large radiation of phyla.</title>
        <authorList>
            <person name="Brown C.T."/>
            <person name="Hug L.A."/>
            <person name="Thomas B.C."/>
            <person name="Sharon I."/>
            <person name="Castelle C.J."/>
            <person name="Singh A."/>
            <person name="Wilkins M.J."/>
            <person name="Williams K.H."/>
            <person name="Banfield J.F."/>
        </authorList>
    </citation>
    <scope>NUCLEOTIDE SEQUENCE [LARGE SCALE GENOMIC DNA]</scope>
</reference>
<protein>
    <submittedName>
        <fullName evidence="1">Uncharacterized protein</fullName>
    </submittedName>
</protein>
<organism evidence="1 2">
    <name type="scientific">Candidatus Wolfebacteria bacterium GW2011_GWA2_47_9b</name>
    <dbReference type="NCBI Taxonomy" id="1619005"/>
    <lineage>
        <taxon>Bacteria</taxon>
        <taxon>Candidatus Wolfeibacteriota</taxon>
    </lineage>
</organism>
<dbReference type="AlphaFoldDB" id="A0A0G1U4H3"/>
<evidence type="ECO:0000313" key="2">
    <source>
        <dbReference type="Proteomes" id="UP000033882"/>
    </source>
</evidence>
<name>A0A0G1U4H3_9BACT</name>
<sequence>MVSLVDEDVKRIQARVVVIEQRFGEIAGEEEALRFERTRLENELSDILGASKEIQKQTELALGNHR</sequence>
<dbReference type="EMBL" id="LCPB01000021">
    <property type="protein sequence ID" value="KKU88987.1"/>
    <property type="molecule type" value="Genomic_DNA"/>
</dbReference>
<evidence type="ECO:0000313" key="1">
    <source>
        <dbReference type="EMBL" id="KKU88987.1"/>
    </source>
</evidence>
<gene>
    <name evidence="1" type="ORF">UY19_C0021G0017</name>
</gene>
<proteinExistence type="predicted"/>
<accession>A0A0G1U4H3</accession>